<evidence type="ECO:0000256" key="3">
    <source>
        <dbReference type="ARBA" id="ARBA00022598"/>
    </source>
</evidence>
<dbReference type="GO" id="GO:0005524">
    <property type="term" value="F:ATP binding"/>
    <property type="evidence" value="ECO:0007669"/>
    <property type="project" value="UniProtKB-KW"/>
</dbReference>
<dbReference type="InterPro" id="IPR002300">
    <property type="entry name" value="aa-tRNA-synth_Ia"/>
</dbReference>
<dbReference type="PROSITE" id="PS00178">
    <property type="entry name" value="AA_TRNA_LIGASE_I"/>
    <property type="match status" value="1"/>
</dbReference>
<dbReference type="Gene3D" id="1.10.730.10">
    <property type="entry name" value="Isoleucyl-tRNA Synthetase, Domain 1"/>
    <property type="match status" value="1"/>
</dbReference>
<evidence type="ECO:0000259" key="11">
    <source>
        <dbReference type="Pfam" id="PF00133"/>
    </source>
</evidence>
<dbReference type="GO" id="GO:0004822">
    <property type="term" value="F:isoleucine-tRNA ligase activity"/>
    <property type="evidence" value="ECO:0007669"/>
    <property type="project" value="UniProtKB-EC"/>
</dbReference>
<dbReference type="InterPro" id="IPR014729">
    <property type="entry name" value="Rossmann-like_a/b/a_fold"/>
</dbReference>
<dbReference type="CDD" id="cd00818">
    <property type="entry name" value="IleRS_core"/>
    <property type="match status" value="1"/>
</dbReference>
<dbReference type="GO" id="GO:0000049">
    <property type="term" value="F:tRNA binding"/>
    <property type="evidence" value="ECO:0007669"/>
    <property type="project" value="InterPro"/>
</dbReference>
<evidence type="ECO:0000256" key="5">
    <source>
        <dbReference type="ARBA" id="ARBA00022840"/>
    </source>
</evidence>
<dbReference type="GO" id="GO:0006428">
    <property type="term" value="P:isoleucyl-tRNA aminoacylation"/>
    <property type="evidence" value="ECO:0007669"/>
    <property type="project" value="InterPro"/>
</dbReference>
<dbReference type="InterPro" id="IPR033709">
    <property type="entry name" value="Anticodon_Ile_ABEc"/>
</dbReference>
<gene>
    <name evidence="13" type="ORF">J8273_3154</name>
</gene>
<dbReference type="PANTHER" id="PTHR42780:SF1">
    <property type="entry name" value="ISOLEUCINE--TRNA LIGASE, CYTOPLASMIC"/>
    <property type="match status" value="1"/>
</dbReference>
<dbReference type="InterPro" id="IPR002301">
    <property type="entry name" value="Ile-tRNA-ligase"/>
</dbReference>
<evidence type="ECO:0000256" key="9">
    <source>
        <dbReference type="ARBA" id="ARBA00048359"/>
    </source>
</evidence>
<dbReference type="PRINTS" id="PR00984">
    <property type="entry name" value="TRNASYNTHILE"/>
</dbReference>
<feature type="domain" description="Methionyl/Valyl/Leucyl/Isoleucyl-tRNA synthetase anticodon-binding" evidence="12">
    <location>
        <begin position="745"/>
        <end position="899"/>
    </location>
</feature>
<dbReference type="InterPro" id="IPR009008">
    <property type="entry name" value="Val/Leu/Ile-tRNA-synth_edit"/>
</dbReference>
<evidence type="ECO:0000256" key="4">
    <source>
        <dbReference type="ARBA" id="ARBA00022741"/>
    </source>
</evidence>
<proteinExistence type="inferred from homology"/>
<dbReference type="Gene3D" id="3.90.740.10">
    <property type="entry name" value="Valyl/Leucyl/Isoleucyl-tRNA synthetase, editing domain"/>
    <property type="match status" value="1"/>
</dbReference>
<dbReference type="AlphaFoldDB" id="A0A8J6E5C6"/>
<evidence type="ECO:0000256" key="7">
    <source>
        <dbReference type="ARBA" id="ARBA00023146"/>
    </source>
</evidence>
<keyword evidence="7 10" id="KW-0030">Aminoacyl-tRNA synthetase</keyword>
<evidence type="ECO:0000256" key="2">
    <source>
        <dbReference type="ARBA" id="ARBA00013165"/>
    </source>
</evidence>
<dbReference type="FunFam" id="3.40.50.620:FF:000133">
    <property type="entry name" value="Isoleucyl-tRNA synthetase, cytoplasmic"/>
    <property type="match status" value="1"/>
</dbReference>
<dbReference type="PANTHER" id="PTHR42780">
    <property type="entry name" value="SOLEUCYL-TRNA SYNTHETASE"/>
    <property type="match status" value="1"/>
</dbReference>
<dbReference type="Pfam" id="PF08264">
    <property type="entry name" value="Anticodon_1"/>
    <property type="match status" value="1"/>
</dbReference>
<dbReference type="FunFam" id="3.40.50.620:FF:000023">
    <property type="entry name" value="Isoleucyl-tRNA synthetase,cytoplasmic"/>
    <property type="match status" value="1"/>
</dbReference>
<evidence type="ECO:0000256" key="6">
    <source>
        <dbReference type="ARBA" id="ARBA00022917"/>
    </source>
</evidence>
<dbReference type="InterPro" id="IPR001412">
    <property type="entry name" value="aa-tRNA-synth_I_CS"/>
</dbReference>
<keyword evidence="3 10" id="KW-0436">Ligase</keyword>
<evidence type="ECO:0000256" key="1">
    <source>
        <dbReference type="ARBA" id="ARBA00005594"/>
    </source>
</evidence>
<keyword evidence="14" id="KW-1185">Reference proteome</keyword>
<feature type="domain" description="Aminoacyl-tRNA synthetase class Ia" evidence="11">
    <location>
        <begin position="19"/>
        <end position="692"/>
    </location>
</feature>
<dbReference type="SUPFAM" id="SSF52374">
    <property type="entry name" value="Nucleotidylyl transferase"/>
    <property type="match status" value="1"/>
</dbReference>
<keyword evidence="4 10" id="KW-0547">Nucleotide-binding</keyword>
<keyword evidence="5 10" id="KW-0067">ATP-binding</keyword>
<evidence type="ECO:0000313" key="14">
    <source>
        <dbReference type="Proteomes" id="UP000717585"/>
    </source>
</evidence>
<dbReference type="GO" id="GO:0002161">
    <property type="term" value="F:aminoacyl-tRNA deacylase activity"/>
    <property type="evidence" value="ECO:0007669"/>
    <property type="project" value="InterPro"/>
</dbReference>
<dbReference type="InterPro" id="IPR009080">
    <property type="entry name" value="tRNAsynth_Ia_anticodon-bd"/>
</dbReference>
<comment type="similarity">
    <text evidence="1 10">Belongs to the class-I aminoacyl-tRNA synthetase family.</text>
</comment>
<sequence length="1111" mass="126375">MGFEQVDVATTFAKYEEEVLEMWERECVFDESMKRALEEKRPHYSFYDGPPFATGLPHYGHILAGTIKDIVTRYWHMNGYYVRRRFGWDTHGLPVEFEIDKEIEKEGKSTAPKDIISEIGIANYNQRCRNIVMRYSKEWESTVKRCGRWIDFENDYKTMDVTFMESVWWVFKQLFEAGQVYRGSRVMPFSTKCATPLSNMEANMDYRDVEDPAVYMTFPIKPSEKAAGLGIEGAIFVGWTTTPWTLPSNLALCVNGKMEYSLIQDIADPTKRFVIMTSRVCELYPAPKKKKGKAKAPEEPKYTTLATFAGEALRGVTYEPLFPFFQEWEQTGCFSVLVDDYVTDDSGTGVVHQAPFFGEDDYRVCLAHGLIKADGDMVCPVDDTGCFDDTVAEVLSFGDLKLSLAGRYVKACDPEIIAFLKAQGRVLSSSMYRHSYPHCWRSHTPLIQKALPCWFIRIDDQLKETMLDLNSVHDDGSRHMRWVPEFVQTRRFHQWLANARDWNVSRNRFWGTPMPIWMSEDGTQVHVIGSRAELKEHMAQLSDDSAVDDIHRDSVDGLTMPDPRGPDFPPMRRVTEVFDCWFESGSMPYAQLHYPFENKELFEQSFPADFIAEGLDQTRGWFYTLLVISAALRKQAPFKNLIINGLVLAEDGKKMSKSLRNFPDPLEVIHKHGADSLRLYLINSPVVRAESLKFNEKGVMQVASDVFRPLYNAYRFFVQNADQVDFVPELTDEGLPVSPSANTLDRWILANCKRLLAFMREEMDGYRLYTVVPELVRFIDQLTNWYVRMNRRRMKGAVSSQDQVDSLTTLHAVLVQLCIAMAPFTPFMPDKMYLNLVSVLPDAHPIKETSVHLLRFPTLSASEEELSLVDTVADMQNVVDLGRALRDNVGVGIKTPLRKMVITSHSATRMRHVAELAEYVKDELNVLNVETPEVKPEYVTLTANPNFGMLKDRKLGAGLKKVRDGCAKLSHDDIVKFLEAGEIDFDGVTVATAEVNIVYAVDKPKAESEGMFANHDPNFLVALNTVVDDELQRMAVSRKLVSTVQGLRKKAALVPTDAVDVVISGPDCDLEEVTQLLRQTVLTEEPAEKERLGEDELVQGEATYKVAIFRS</sequence>
<reference evidence="13" key="1">
    <citation type="submission" date="2021-05" db="EMBL/GenBank/DDBJ databases">
        <title>A free-living protist that lacks canonical eukaryotic 1 DNA replication and segregation systems.</title>
        <authorList>
            <person name="Salas-Leiva D.E."/>
            <person name="Tromer E.C."/>
            <person name="Curtis B.A."/>
            <person name="Jerlstrom-Hultqvist J."/>
            <person name="Kolisko M."/>
            <person name="Yi Z."/>
            <person name="Salas-Leiva J.S."/>
            <person name="Gallot-Lavallee L."/>
            <person name="Kops G.J.P.L."/>
            <person name="Archibald J.M."/>
            <person name="Simpson A.G.B."/>
            <person name="Roger A.J."/>
        </authorList>
    </citation>
    <scope>NUCLEOTIDE SEQUENCE</scope>
    <source>
        <strain evidence="13">BICM</strain>
    </source>
</reference>
<evidence type="ECO:0000256" key="10">
    <source>
        <dbReference type="RuleBase" id="RU363035"/>
    </source>
</evidence>
<dbReference type="InterPro" id="IPR023586">
    <property type="entry name" value="Ile-tRNA-ligase_type2"/>
</dbReference>
<dbReference type="OrthoDB" id="1706657at2759"/>
<comment type="caution">
    <text evidence="13">The sequence shown here is derived from an EMBL/GenBank/DDBJ whole genome shotgun (WGS) entry which is preliminary data.</text>
</comment>
<accession>A0A8J6E5C6</accession>
<dbReference type="CDD" id="cd07961">
    <property type="entry name" value="Anticodon_Ia_Ile_ABEc"/>
    <property type="match status" value="1"/>
</dbReference>
<dbReference type="Pfam" id="PF00133">
    <property type="entry name" value="tRNA-synt_1"/>
    <property type="match status" value="1"/>
</dbReference>
<dbReference type="NCBIfam" id="TIGR00392">
    <property type="entry name" value="ileS"/>
    <property type="match status" value="1"/>
</dbReference>
<dbReference type="InterPro" id="IPR013155">
    <property type="entry name" value="M/V/L/I-tRNA-synth_anticd-bd"/>
</dbReference>
<name>A0A8J6E5C6_9EUKA</name>
<dbReference type="SUPFAM" id="SSF47323">
    <property type="entry name" value="Anticodon-binding domain of a subclass of class I aminoacyl-tRNA synthetases"/>
    <property type="match status" value="1"/>
</dbReference>
<dbReference type="Proteomes" id="UP000717585">
    <property type="component" value="Unassembled WGS sequence"/>
</dbReference>
<evidence type="ECO:0000313" key="13">
    <source>
        <dbReference type="EMBL" id="KAG9395572.1"/>
    </source>
</evidence>
<evidence type="ECO:0000256" key="8">
    <source>
        <dbReference type="ARBA" id="ARBA00032665"/>
    </source>
</evidence>
<dbReference type="EC" id="6.1.1.5" evidence="2"/>
<evidence type="ECO:0000259" key="12">
    <source>
        <dbReference type="Pfam" id="PF08264"/>
    </source>
</evidence>
<dbReference type="Pfam" id="PF19302">
    <property type="entry name" value="DUF5915"/>
    <property type="match status" value="1"/>
</dbReference>
<dbReference type="SUPFAM" id="SSF50677">
    <property type="entry name" value="ValRS/IleRS/LeuRS editing domain"/>
    <property type="match status" value="1"/>
</dbReference>
<protein>
    <recommendedName>
        <fullName evidence="2">isoleucine--tRNA ligase</fullName>
        <ecNumber evidence="2">6.1.1.5</ecNumber>
    </recommendedName>
    <alternativeName>
        <fullName evidence="8">Isoleucyl-tRNA synthetase</fullName>
    </alternativeName>
</protein>
<dbReference type="Gene3D" id="3.40.50.620">
    <property type="entry name" value="HUPs"/>
    <property type="match status" value="2"/>
</dbReference>
<comment type="catalytic activity">
    <reaction evidence="9">
        <text>tRNA(Ile) + L-isoleucine + ATP = L-isoleucyl-tRNA(Ile) + AMP + diphosphate</text>
        <dbReference type="Rhea" id="RHEA:11060"/>
        <dbReference type="Rhea" id="RHEA-COMP:9666"/>
        <dbReference type="Rhea" id="RHEA-COMP:9695"/>
        <dbReference type="ChEBI" id="CHEBI:30616"/>
        <dbReference type="ChEBI" id="CHEBI:33019"/>
        <dbReference type="ChEBI" id="CHEBI:58045"/>
        <dbReference type="ChEBI" id="CHEBI:78442"/>
        <dbReference type="ChEBI" id="CHEBI:78528"/>
        <dbReference type="ChEBI" id="CHEBI:456215"/>
        <dbReference type="EC" id="6.1.1.5"/>
    </reaction>
</comment>
<keyword evidence="6 10" id="KW-0648">Protein biosynthesis</keyword>
<dbReference type="EMBL" id="JAHDYR010000010">
    <property type="protein sequence ID" value="KAG9395572.1"/>
    <property type="molecule type" value="Genomic_DNA"/>
</dbReference>
<organism evidence="13 14">
    <name type="scientific">Carpediemonas membranifera</name>
    <dbReference type="NCBI Taxonomy" id="201153"/>
    <lineage>
        <taxon>Eukaryota</taxon>
        <taxon>Metamonada</taxon>
        <taxon>Carpediemonas-like organisms</taxon>
        <taxon>Carpediemonas</taxon>
    </lineage>
</organism>